<feature type="active site" description="Proton donor/acceptor" evidence="6">
    <location>
        <position position="148"/>
    </location>
</feature>
<feature type="site" description="Interaction with DNA substrate" evidence="8">
    <location>
        <position position="245"/>
    </location>
</feature>
<dbReference type="InterPro" id="IPR020847">
    <property type="entry name" value="AP_endonuclease_F1_BS"/>
</dbReference>
<comment type="caution">
    <text evidence="10">The sequence shown here is derived from an EMBL/GenBank/DDBJ whole genome shotgun (WGS) entry which is preliminary data.</text>
</comment>
<evidence type="ECO:0000313" key="11">
    <source>
        <dbReference type="Proteomes" id="UP000288227"/>
    </source>
</evidence>
<dbReference type="Proteomes" id="UP000288227">
    <property type="component" value="Unassembled WGS sequence"/>
</dbReference>
<evidence type="ECO:0000256" key="8">
    <source>
        <dbReference type="PIRSR" id="PIRSR604808-3"/>
    </source>
</evidence>
<feature type="binding site" evidence="7">
    <location>
        <position position="35"/>
    </location>
    <ligand>
        <name>Mg(2+)</name>
        <dbReference type="ChEBI" id="CHEBI:18420"/>
        <label>1</label>
    </ligand>
</feature>
<dbReference type="CDD" id="cd09073">
    <property type="entry name" value="ExoIII_AP-endo"/>
    <property type="match status" value="1"/>
</dbReference>
<reference evidence="10 11" key="1">
    <citation type="submission" date="2018-11" db="EMBL/GenBank/DDBJ databases">
        <title>Chryseotalea sanarue gen. nov., sp., nov., a member of the family Cytophagaceae, isolated from a brackish lake in Hamamatsu Japan.</title>
        <authorList>
            <person name="Maejima Y."/>
            <person name="Iino T."/>
            <person name="Muraguchi Y."/>
            <person name="Fukuda K."/>
            <person name="Ohkuma M."/>
            <person name="Moriuchi R."/>
            <person name="Dohra H."/>
            <person name="Kimbara K."/>
            <person name="Shintani M."/>
        </authorList>
    </citation>
    <scope>NUCLEOTIDE SEQUENCE [LARGE SCALE GENOMIC DNA]</scope>
    <source>
        <strain evidence="10 11">Ys</strain>
    </source>
</reference>
<dbReference type="GO" id="GO:0003677">
    <property type="term" value="F:DNA binding"/>
    <property type="evidence" value="ECO:0007669"/>
    <property type="project" value="InterPro"/>
</dbReference>
<dbReference type="GO" id="GO:0006284">
    <property type="term" value="P:base-excision repair"/>
    <property type="evidence" value="ECO:0007669"/>
    <property type="project" value="TreeGrafter"/>
</dbReference>
<feature type="binding site" evidence="7">
    <location>
        <position position="150"/>
    </location>
    <ligand>
        <name>Mg(2+)</name>
        <dbReference type="ChEBI" id="CHEBI:18420"/>
        <label>1</label>
    </ligand>
</feature>
<keyword evidence="4" id="KW-0378">Hydrolase</keyword>
<protein>
    <submittedName>
        <fullName evidence="10">Exodeoxyribonuclease III</fullName>
    </submittedName>
</protein>
<sequence>MKIITYNINGIRAAFQKDFLGWVKSTKADILCLQEVKANTDQVDLSALEDLGYHIYWHAAQRKGYSGVAILSKQKPVHVEHGCGESKYDEEGRMLRIDFADLSVLTTYMPSGSSSEERQFFKLGWLEFFSDYAEKVQKDFSNLVINGDFNVCHQAIDIHNPIANRNTPGFTPEERAWFSSFLNLGYIDTFRHFTKDPHHYSWWSYRAGARRKNLGWRIDYQVVSEEMISRLKRCVHLPEAKHSDHCPVLLELH</sequence>
<evidence type="ECO:0000256" key="7">
    <source>
        <dbReference type="PIRSR" id="PIRSR604808-2"/>
    </source>
</evidence>
<dbReference type="GO" id="GO:0003906">
    <property type="term" value="F:DNA-(apurinic or apyrimidinic site) endonuclease activity"/>
    <property type="evidence" value="ECO:0007669"/>
    <property type="project" value="TreeGrafter"/>
</dbReference>
<dbReference type="Gene3D" id="3.60.10.10">
    <property type="entry name" value="Endonuclease/exonuclease/phosphatase"/>
    <property type="match status" value="1"/>
</dbReference>
<feature type="active site" evidence="6">
    <location>
        <position position="108"/>
    </location>
</feature>
<keyword evidence="3 7" id="KW-0479">Metal-binding</keyword>
<proteinExistence type="inferred from homology"/>
<feature type="site" description="Transition state stabilizer" evidence="8">
    <location>
        <position position="150"/>
    </location>
</feature>
<dbReference type="GO" id="GO:0008311">
    <property type="term" value="F:double-stranded DNA 3'-5' DNA exonuclease activity"/>
    <property type="evidence" value="ECO:0007669"/>
    <property type="project" value="TreeGrafter"/>
</dbReference>
<dbReference type="PROSITE" id="PS51435">
    <property type="entry name" value="AP_NUCLEASE_F1_4"/>
    <property type="match status" value="1"/>
</dbReference>
<dbReference type="PANTHER" id="PTHR22748">
    <property type="entry name" value="AP ENDONUCLEASE"/>
    <property type="match status" value="1"/>
</dbReference>
<keyword evidence="5 7" id="KW-0460">Magnesium</keyword>
<name>A0A401U847_9BACT</name>
<feature type="site" description="Important for catalytic activity" evidence="8">
    <location>
        <position position="219"/>
    </location>
</feature>
<evidence type="ECO:0000313" key="10">
    <source>
        <dbReference type="EMBL" id="GCC51059.1"/>
    </source>
</evidence>
<feature type="domain" description="Endonuclease/exonuclease/phosphatase" evidence="9">
    <location>
        <begin position="4"/>
        <end position="245"/>
    </location>
</feature>
<feature type="binding site" evidence="7">
    <location>
        <position position="7"/>
    </location>
    <ligand>
        <name>Mg(2+)</name>
        <dbReference type="ChEBI" id="CHEBI:18420"/>
        <label>1</label>
    </ligand>
</feature>
<dbReference type="EMBL" id="BHXQ01000002">
    <property type="protein sequence ID" value="GCC51059.1"/>
    <property type="molecule type" value="Genomic_DNA"/>
</dbReference>
<evidence type="ECO:0000256" key="5">
    <source>
        <dbReference type="ARBA" id="ARBA00022842"/>
    </source>
</evidence>
<dbReference type="GO" id="GO:0046872">
    <property type="term" value="F:metal ion binding"/>
    <property type="evidence" value="ECO:0007669"/>
    <property type="project" value="UniProtKB-KW"/>
</dbReference>
<dbReference type="InterPro" id="IPR036691">
    <property type="entry name" value="Endo/exonu/phosph_ase_sf"/>
</dbReference>
<evidence type="ECO:0000256" key="2">
    <source>
        <dbReference type="ARBA" id="ARBA00007092"/>
    </source>
</evidence>
<accession>A0A401U847</accession>
<feature type="binding site" evidence="7">
    <location>
        <position position="244"/>
    </location>
    <ligand>
        <name>Mg(2+)</name>
        <dbReference type="ChEBI" id="CHEBI:18420"/>
        <label>1</label>
    </ligand>
</feature>
<evidence type="ECO:0000256" key="1">
    <source>
        <dbReference type="ARBA" id="ARBA00001936"/>
    </source>
</evidence>
<dbReference type="OrthoDB" id="9803914at2"/>
<comment type="cofactor">
    <cofactor evidence="7">
        <name>Mg(2+)</name>
        <dbReference type="ChEBI" id="CHEBI:18420"/>
    </cofactor>
    <cofactor evidence="7">
        <name>Mn(2+)</name>
        <dbReference type="ChEBI" id="CHEBI:29035"/>
    </cofactor>
    <text evidence="7">Probably binds two magnesium or manganese ions per subunit.</text>
</comment>
<dbReference type="FunFam" id="3.60.10.10:FF:000026">
    <property type="entry name" value="Exodeoxyribonuclease III"/>
    <property type="match status" value="1"/>
</dbReference>
<comment type="cofactor">
    <cofactor evidence="1">
        <name>Mn(2+)</name>
        <dbReference type="ChEBI" id="CHEBI:29035"/>
    </cofactor>
</comment>
<dbReference type="AlphaFoldDB" id="A0A401U847"/>
<comment type="similarity">
    <text evidence="2">Belongs to the DNA repair enzymes AP/ExoA family.</text>
</comment>
<feature type="active site" description="Proton acceptor" evidence="6">
    <location>
        <position position="245"/>
    </location>
</feature>
<dbReference type="SUPFAM" id="SSF56219">
    <property type="entry name" value="DNase I-like"/>
    <property type="match status" value="1"/>
</dbReference>
<evidence type="ECO:0000256" key="6">
    <source>
        <dbReference type="PIRSR" id="PIRSR604808-1"/>
    </source>
</evidence>
<dbReference type="PROSITE" id="PS00727">
    <property type="entry name" value="AP_NUCLEASE_F1_2"/>
    <property type="match status" value="1"/>
</dbReference>
<feature type="binding site" evidence="7">
    <location>
        <position position="245"/>
    </location>
    <ligand>
        <name>Mg(2+)</name>
        <dbReference type="ChEBI" id="CHEBI:18420"/>
        <label>1</label>
    </ligand>
</feature>
<dbReference type="PROSITE" id="PS00728">
    <property type="entry name" value="AP_NUCLEASE_F1_3"/>
    <property type="match status" value="1"/>
</dbReference>
<keyword evidence="7" id="KW-0464">Manganese</keyword>
<dbReference type="NCBIfam" id="TIGR00633">
    <property type="entry name" value="xth"/>
    <property type="match status" value="1"/>
</dbReference>
<dbReference type="PANTHER" id="PTHR22748:SF6">
    <property type="entry name" value="DNA-(APURINIC OR APYRIMIDINIC SITE) ENDONUCLEASE"/>
    <property type="match status" value="1"/>
</dbReference>
<dbReference type="PROSITE" id="PS00726">
    <property type="entry name" value="AP_NUCLEASE_F1_1"/>
    <property type="match status" value="1"/>
</dbReference>
<evidence type="ECO:0000256" key="4">
    <source>
        <dbReference type="ARBA" id="ARBA00022801"/>
    </source>
</evidence>
<organism evidence="10 11">
    <name type="scientific">Chryseotalea sanaruensis</name>
    <dbReference type="NCBI Taxonomy" id="2482724"/>
    <lineage>
        <taxon>Bacteria</taxon>
        <taxon>Pseudomonadati</taxon>
        <taxon>Bacteroidota</taxon>
        <taxon>Cytophagia</taxon>
        <taxon>Cytophagales</taxon>
        <taxon>Chryseotaleaceae</taxon>
        <taxon>Chryseotalea</taxon>
    </lineage>
</organism>
<dbReference type="InterPro" id="IPR004808">
    <property type="entry name" value="AP_endonuc_1"/>
</dbReference>
<gene>
    <name evidence="10" type="primary">xth</name>
    <name evidence="10" type="ORF">SanaruYs_12790</name>
</gene>
<dbReference type="RefSeq" id="WP_127121701.1">
    <property type="nucleotide sequence ID" value="NZ_BHXQ01000002.1"/>
</dbReference>
<dbReference type="NCBIfam" id="TIGR00195">
    <property type="entry name" value="exoDNase_III"/>
    <property type="match status" value="1"/>
</dbReference>
<evidence type="ECO:0000256" key="3">
    <source>
        <dbReference type="ARBA" id="ARBA00022723"/>
    </source>
</evidence>
<feature type="binding site" evidence="7">
    <location>
        <position position="148"/>
    </location>
    <ligand>
        <name>Mg(2+)</name>
        <dbReference type="ChEBI" id="CHEBI:18420"/>
        <label>1</label>
    </ligand>
</feature>
<dbReference type="InterPro" id="IPR005135">
    <property type="entry name" value="Endo/exonuclease/phosphatase"/>
</dbReference>
<dbReference type="Pfam" id="PF03372">
    <property type="entry name" value="Exo_endo_phos"/>
    <property type="match status" value="1"/>
</dbReference>
<evidence type="ECO:0000259" key="9">
    <source>
        <dbReference type="Pfam" id="PF03372"/>
    </source>
</evidence>
<dbReference type="GO" id="GO:0008081">
    <property type="term" value="F:phosphoric diester hydrolase activity"/>
    <property type="evidence" value="ECO:0007669"/>
    <property type="project" value="TreeGrafter"/>
</dbReference>
<keyword evidence="11" id="KW-1185">Reference proteome</keyword>
<dbReference type="InterPro" id="IPR020848">
    <property type="entry name" value="AP_endonuclease_F1_CS"/>
</dbReference>